<gene>
    <name evidence="2" type="ORF">EB796_001541</name>
</gene>
<feature type="compositionally biased region" description="Basic residues" evidence="1">
    <location>
        <begin position="997"/>
        <end position="1041"/>
    </location>
</feature>
<feature type="region of interest" description="Disordered" evidence="1">
    <location>
        <begin position="252"/>
        <end position="276"/>
    </location>
</feature>
<feature type="region of interest" description="Disordered" evidence="1">
    <location>
        <begin position="1238"/>
        <end position="1259"/>
    </location>
</feature>
<reference evidence="2" key="1">
    <citation type="submission" date="2020-06" db="EMBL/GenBank/DDBJ databases">
        <title>Draft genome of Bugula neritina, a colonial animal packing powerful symbionts and potential medicines.</title>
        <authorList>
            <person name="Rayko M."/>
        </authorList>
    </citation>
    <scope>NUCLEOTIDE SEQUENCE [LARGE SCALE GENOMIC DNA]</scope>
    <source>
        <strain evidence="2">Kwan_BN1</strain>
    </source>
</reference>
<keyword evidence="3" id="KW-1185">Reference proteome</keyword>
<feature type="compositionally biased region" description="Polar residues" evidence="1">
    <location>
        <begin position="89"/>
        <end position="99"/>
    </location>
</feature>
<organism evidence="2 3">
    <name type="scientific">Bugula neritina</name>
    <name type="common">Brown bryozoan</name>
    <name type="synonym">Sertularia neritina</name>
    <dbReference type="NCBI Taxonomy" id="10212"/>
    <lineage>
        <taxon>Eukaryota</taxon>
        <taxon>Metazoa</taxon>
        <taxon>Spiralia</taxon>
        <taxon>Lophotrochozoa</taxon>
        <taxon>Bryozoa</taxon>
        <taxon>Gymnolaemata</taxon>
        <taxon>Cheilostomatida</taxon>
        <taxon>Flustrina</taxon>
        <taxon>Buguloidea</taxon>
        <taxon>Bugulidae</taxon>
        <taxon>Bugula</taxon>
    </lineage>
</organism>
<feature type="compositionally biased region" description="Basic and acidic residues" evidence="1">
    <location>
        <begin position="986"/>
        <end position="996"/>
    </location>
</feature>
<feature type="compositionally biased region" description="Basic residues" evidence="1">
    <location>
        <begin position="944"/>
        <end position="985"/>
    </location>
</feature>
<feature type="compositionally biased region" description="Basic residues" evidence="1">
    <location>
        <begin position="1053"/>
        <end position="1084"/>
    </location>
</feature>
<name>A0A7J7KPT8_BUGNE</name>
<dbReference type="GO" id="GO:0051726">
    <property type="term" value="P:regulation of cell cycle"/>
    <property type="evidence" value="ECO:0007669"/>
    <property type="project" value="InterPro"/>
</dbReference>
<feature type="compositionally biased region" description="Polar residues" evidence="1">
    <location>
        <begin position="801"/>
        <end position="825"/>
    </location>
</feature>
<feature type="region of interest" description="Disordered" evidence="1">
    <location>
        <begin position="911"/>
        <end position="1156"/>
    </location>
</feature>
<feature type="compositionally biased region" description="Polar residues" evidence="1">
    <location>
        <begin position="1248"/>
        <end position="1259"/>
    </location>
</feature>
<feature type="compositionally biased region" description="Low complexity" evidence="1">
    <location>
        <begin position="927"/>
        <end position="943"/>
    </location>
</feature>
<evidence type="ECO:0000313" key="3">
    <source>
        <dbReference type="Proteomes" id="UP000593567"/>
    </source>
</evidence>
<comment type="caution">
    <text evidence="2">The sequence shown here is derived from an EMBL/GenBank/DDBJ whole genome shotgun (WGS) entry which is preliminary data.</text>
</comment>
<feature type="compositionally biased region" description="Low complexity" evidence="1">
    <location>
        <begin position="1085"/>
        <end position="1109"/>
    </location>
</feature>
<feature type="region of interest" description="Disordered" evidence="1">
    <location>
        <begin position="89"/>
        <end position="117"/>
    </location>
</feature>
<dbReference type="GO" id="GO:0048024">
    <property type="term" value="P:regulation of mRNA splicing, via spliceosome"/>
    <property type="evidence" value="ECO:0007669"/>
    <property type="project" value="TreeGrafter"/>
</dbReference>
<feature type="compositionally biased region" description="Polar residues" evidence="1">
    <location>
        <begin position="1168"/>
        <end position="1183"/>
    </location>
</feature>
<accession>A0A7J7KPT8</accession>
<dbReference type="PANTHER" id="PTHR46528:SF1">
    <property type="entry name" value="PROTEIN SON"/>
    <property type="match status" value="1"/>
</dbReference>
<sequence>MSKLVGVGQGHQDLFSHPSSFKKNIVFSRTHSCTVAMSQNPNFGERFPIASNSNTNHKNIQQWQRGSLSKLSVEEQWKRQQLWLEQQKNRQQNLETDSVQPLRDKEMEKSRWDQTESQRWNVASPWHQRNSQPMQNFSGSIPQSIKPPLRHESRFQDKFDSPVSSMQRHMNEPQRNHIQDKQTFTRNSADEGVVSTFFTGKANTSATSFGAPSAMNTVPATFSDTYNPAVHASTTRTQVRHTQIKSFSNLNDSVTNMESPKQLKHTSDANHGNHRPSVAMATKDSFVTSKVDDRYSDCSMDSKVKSRVLPVQPVLPLDNNENKVGHFLSTTTENSVMDVQDLSVASIPLPPTTRPSAQLVHADEPAVKTQASAALSVDTPRDCKSAKPVTQAVPVQAVLPSLASLTRVQPTTPFSTTVVSKQKNKISKTENCSDLELKLVIWESYKKYFAYIPLEKAEDYFMGKLYKIITCRLNPAKFQHSEILSCSVCNVKIWMLDVYFWHIELISHMKNVRDKLVSEQKFGLKDLRLYAMDRRGFCELCVDTSWDTSCKDHVNSEAHIQRRTRIKKFIAKEAEPFRDSAGADAQKFDYRDVQRFRGMIRDQIETIKFTQPEDLKFTCKICCTSSPPTFDSLSSYIEHVQSPDHMRALFFKISTFYTEGFGKFVRINDYNNLRYFCEICPIRQPASTFEPNTLQKHLASAEHKTNVQILSNICLMRDSDCKTHCLCPLRMSKIVDDAGDNNELSDSKVVKDSSSTCLTAASEVLSKAVETVKEKCADEEATVADQPEKLKACLIKESTGDKSTASGGSIITHLTSGQPSNTTSLAPHPRMFQAEFDSTTFSAVNELGGIKSEPEHSSTANLMDTIAGPNVKENVDKSSHLLISHPLKSENKIVSHANSDLDLQKDLVKKVEDESKSPNETRHMLRRSSSFSSTSSVSCSSSSKRSRKKESTLKKRSHKPKRERSRSKIRLGHRKYRSKHTRYKSRGSESRSESRNSRYKSKHFKYRKRYSRSRSRTSRSRSRVSRSRSRVSRSRSRSSRSRSRDSRSGSRSSKYRYKYQNRKSKYRNRKSRSRSRKPQHRSRGRSISSGRVSQSKSARSRSISSSSRSRGAKSRYRYRYRKSRSTSKSAESSDSSLLRMVKAKSPSSESKPKAQSFVNFRQANQAYKRSTLSPLSPSETGISKSPLGDNKSGSSTFNSVYKSTTYKCGAKTVSLSAKQVTHQSTKASYLFSKSKKSNKERDFDDDTSQSNSPTSQLISSSFPFPFKSTISDRYTSPPVFKFHQNSTFCPISSEEQQLALRSLSPMSSDVVSQTVKNAWRFYCARFHDSQSFSSDIVLQAQLTYLKSYSGFFAEDPKFENLFPSLLKPCDLKDAMQKHLKKYFLTPEVVMQARAASSTESSSITAWRQEMIQDIMPSKSSNSNVDAAVGMKSLIQAGNIPQLSINGNNVYECSPVSIKEIPKIENLGSPKTHTNICPGDVFPSFNMNRSVEIPFLNDSSEYPPPPASLQKSHLKVNENLSHAKSSTPELPAFPITRKSDGFEKEVIMPNNTVKNVERVDVESFPDQSMKLKERSEVIESMLVNCLYEEEELLSKASSQNANTKADQSLTPSTSLQDDMCVFISKIIEGIIRMTSLLEESELRKEQQLMHSRMVTSSGHMLIKMAQCQLNNPQMLASSFPAADAEAINMLAAIDERVIELIAGTPLLDS</sequence>
<evidence type="ECO:0000313" key="2">
    <source>
        <dbReference type="EMBL" id="KAF6040148.1"/>
    </source>
</evidence>
<feature type="compositionally biased region" description="Basic and acidic residues" evidence="1">
    <location>
        <begin position="911"/>
        <end position="923"/>
    </location>
</feature>
<feature type="compositionally biased region" description="Basic residues" evidence="1">
    <location>
        <begin position="1110"/>
        <end position="1125"/>
    </location>
</feature>
<dbReference type="EMBL" id="VXIV02000176">
    <property type="protein sequence ID" value="KAF6040148.1"/>
    <property type="molecule type" value="Genomic_DNA"/>
</dbReference>
<proteinExistence type="predicted"/>
<dbReference type="InterPro" id="IPR032922">
    <property type="entry name" value="SON"/>
</dbReference>
<dbReference type="PANTHER" id="PTHR46528">
    <property type="entry name" value="PROTEIN SON"/>
    <property type="match status" value="1"/>
</dbReference>
<feature type="region of interest" description="Disordered" evidence="1">
    <location>
        <begin position="799"/>
        <end position="827"/>
    </location>
</feature>
<feature type="compositionally biased region" description="Basic and acidic residues" evidence="1">
    <location>
        <begin position="102"/>
        <end position="116"/>
    </location>
</feature>
<feature type="compositionally biased region" description="Low complexity" evidence="1">
    <location>
        <begin position="1126"/>
        <end position="1136"/>
    </location>
</feature>
<dbReference type="GO" id="GO:0003723">
    <property type="term" value="F:RNA binding"/>
    <property type="evidence" value="ECO:0007669"/>
    <property type="project" value="InterPro"/>
</dbReference>
<feature type="region of interest" description="Disordered" evidence="1">
    <location>
        <begin position="1168"/>
        <end position="1194"/>
    </location>
</feature>
<protein>
    <submittedName>
        <fullName evidence="2">Uncharacterized protein</fullName>
    </submittedName>
</protein>
<dbReference type="Proteomes" id="UP000593567">
    <property type="component" value="Unassembled WGS sequence"/>
</dbReference>
<evidence type="ECO:0000256" key="1">
    <source>
        <dbReference type="SAM" id="MobiDB-lite"/>
    </source>
</evidence>